<protein>
    <recommendedName>
        <fullName evidence="7">Calponin-homology (CH) domain-containing protein</fullName>
    </recommendedName>
</protein>
<comment type="caution">
    <text evidence="8">The sequence shown here is derived from an EMBL/GenBank/DDBJ whole genome shotgun (WGS) entry which is preliminary data.</text>
</comment>
<dbReference type="InterPro" id="IPR001589">
    <property type="entry name" value="Actinin_actin-bd_CS"/>
</dbReference>
<dbReference type="InterPro" id="IPR052403">
    <property type="entry name" value="LINC-complex_assoc"/>
</dbReference>
<dbReference type="PROSITE" id="PS00019">
    <property type="entry name" value="ACTININ_1"/>
    <property type="match status" value="1"/>
</dbReference>
<dbReference type="EMBL" id="JACDTQ010003362">
    <property type="protein sequence ID" value="KAF5914273.1"/>
    <property type="molecule type" value="Genomic_DNA"/>
</dbReference>
<dbReference type="AlphaFoldDB" id="A0A7J7EEZ7"/>
<keyword evidence="2" id="KW-0812">Transmembrane</keyword>
<dbReference type="PANTHER" id="PTHR47535:SF7">
    <property type="entry name" value="CALMIN"/>
    <property type="match status" value="1"/>
</dbReference>
<evidence type="ECO:0000256" key="3">
    <source>
        <dbReference type="ARBA" id="ARBA00022737"/>
    </source>
</evidence>
<proteinExistence type="predicted"/>
<keyword evidence="3" id="KW-0677">Repeat</keyword>
<evidence type="ECO:0000256" key="5">
    <source>
        <dbReference type="ARBA" id="ARBA00023136"/>
    </source>
</evidence>
<dbReference type="GO" id="GO:0005737">
    <property type="term" value="C:cytoplasm"/>
    <property type="evidence" value="ECO:0007669"/>
    <property type="project" value="TreeGrafter"/>
</dbReference>
<dbReference type="InterPro" id="IPR036872">
    <property type="entry name" value="CH_dom_sf"/>
</dbReference>
<dbReference type="PROSITE" id="PS50021">
    <property type="entry name" value="CH"/>
    <property type="match status" value="1"/>
</dbReference>
<evidence type="ECO:0000256" key="6">
    <source>
        <dbReference type="ARBA" id="ARBA00023203"/>
    </source>
</evidence>
<dbReference type="Pfam" id="PF00307">
    <property type="entry name" value="CH"/>
    <property type="match status" value="1"/>
</dbReference>
<dbReference type="Proteomes" id="UP000551758">
    <property type="component" value="Unassembled WGS sequence"/>
</dbReference>
<evidence type="ECO:0000256" key="4">
    <source>
        <dbReference type="ARBA" id="ARBA00022989"/>
    </source>
</evidence>
<name>A0A7J7EEZ7_DICBM</name>
<evidence type="ECO:0000313" key="8">
    <source>
        <dbReference type="EMBL" id="KAF5914273.1"/>
    </source>
</evidence>
<dbReference type="Gene3D" id="1.10.418.10">
    <property type="entry name" value="Calponin-like domain"/>
    <property type="match status" value="1"/>
</dbReference>
<dbReference type="SUPFAM" id="SSF47576">
    <property type="entry name" value="Calponin-homology domain, CH-domain"/>
    <property type="match status" value="1"/>
</dbReference>
<evidence type="ECO:0000256" key="2">
    <source>
        <dbReference type="ARBA" id="ARBA00022692"/>
    </source>
</evidence>
<dbReference type="GO" id="GO:0051015">
    <property type="term" value="F:actin filament binding"/>
    <property type="evidence" value="ECO:0007669"/>
    <property type="project" value="TreeGrafter"/>
</dbReference>
<reference evidence="8 9" key="1">
    <citation type="journal article" date="2020" name="Mol. Biol. Evol.">
        <title>Interspecific Gene Flow and the Evolution of Specialization in Black and White Rhinoceros.</title>
        <authorList>
            <person name="Moodley Y."/>
            <person name="Westbury M.V."/>
            <person name="Russo I.M."/>
            <person name="Gopalakrishnan S."/>
            <person name="Rakotoarivelo A."/>
            <person name="Olsen R.A."/>
            <person name="Prost S."/>
            <person name="Tunstall T."/>
            <person name="Ryder O.A."/>
            <person name="Dalen L."/>
            <person name="Bruford M.W."/>
        </authorList>
    </citation>
    <scope>NUCLEOTIDE SEQUENCE [LARGE SCALE GENOMIC DNA]</scope>
    <source>
        <strain evidence="8">SBR-YM</strain>
        <tissue evidence="8">Skin</tissue>
    </source>
</reference>
<dbReference type="GO" id="GO:0007097">
    <property type="term" value="P:nuclear migration"/>
    <property type="evidence" value="ECO:0007669"/>
    <property type="project" value="TreeGrafter"/>
</dbReference>
<dbReference type="GO" id="GO:0005640">
    <property type="term" value="C:nuclear outer membrane"/>
    <property type="evidence" value="ECO:0007669"/>
    <property type="project" value="TreeGrafter"/>
</dbReference>
<keyword evidence="9" id="KW-1185">Reference proteome</keyword>
<evidence type="ECO:0000259" key="7">
    <source>
        <dbReference type="PROSITE" id="PS50021"/>
    </source>
</evidence>
<gene>
    <name evidence="8" type="ORF">HPG69_000070</name>
</gene>
<evidence type="ECO:0000313" key="9">
    <source>
        <dbReference type="Proteomes" id="UP000551758"/>
    </source>
</evidence>
<keyword evidence="6" id="KW-0009">Actin-binding</keyword>
<accession>A0A7J7EEZ7</accession>
<feature type="domain" description="Calponin-homology (CH)" evidence="7">
    <location>
        <begin position="134"/>
        <end position="213"/>
    </location>
</feature>
<keyword evidence="4" id="KW-1133">Transmembrane helix</keyword>
<dbReference type="InterPro" id="IPR001715">
    <property type="entry name" value="CH_dom"/>
</dbReference>
<organism evidence="8 9">
    <name type="scientific">Diceros bicornis minor</name>
    <name type="common">South-central black rhinoceros</name>
    <dbReference type="NCBI Taxonomy" id="77932"/>
    <lineage>
        <taxon>Eukaryota</taxon>
        <taxon>Metazoa</taxon>
        <taxon>Chordata</taxon>
        <taxon>Craniata</taxon>
        <taxon>Vertebrata</taxon>
        <taxon>Euteleostomi</taxon>
        <taxon>Mammalia</taxon>
        <taxon>Eutheria</taxon>
        <taxon>Laurasiatheria</taxon>
        <taxon>Perissodactyla</taxon>
        <taxon>Rhinocerotidae</taxon>
        <taxon>Diceros</taxon>
    </lineage>
</organism>
<keyword evidence="5" id="KW-0472">Membrane</keyword>
<sequence>MAAHEWDWFQREELIGQISDIRVQNLQERAWAQIGDPSAGPASDSSEKNGLVLLKGQGQKTPLCVKRPEAWLQPLDQSRGPGPAALRISKLKEYVSENHQTRKNLPLGRGGQGFARVSFCPTDGISLFSVERENVQKRTFTRWINLHLEKCNPPLEVKDLFIDIQDGKILMALLEVLSGRNLLHEYKSSSHRIFRLNNIAKALKFLEDSNVSI</sequence>
<dbReference type="PANTHER" id="PTHR47535">
    <property type="entry name" value="MUSCLE-SPECIFIC PROTEIN 300 KDA, ISOFORM G"/>
    <property type="match status" value="1"/>
</dbReference>
<evidence type="ECO:0000256" key="1">
    <source>
        <dbReference type="ARBA" id="ARBA00004370"/>
    </source>
</evidence>
<dbReference type="GO" id="GO:0008285">
    <property type="term" value="P:negative regulation of cell population proliferation"/>
    <property type="evidence" value="ECO:0007669"/>
    <property type="project" value="TreeGrafter"/>
</dbReference>
<comment type="subcellular location">
    <subcellularLocation>
        <location evidence="1">Membrane</location>
    </subcellularLocation>
</comment>
<dbReference type="GO" id="GO:0034993">
    <property type="term" value="C:meiotic nuclear membrane microtubule tethering complex"/>
    <property type="evidence" value="ECO:0007669"/>
    <property type="project" value="TreeGrafter"/>
</dbReference>